<sequence length="210" mass="22385">MVLPRSTAAFRTFFSAQSTRAASRTARSSRAWQQASWRNYATEGAAAHKSSSDMPWLIGSVVVTVPCAYFLYKSGPSNEGHGHGPSGHAEHVSGQPHVESHAAKPEEEEKLGKAELLEEQAQEQETPHVPVSEEEKAAPVAADEARNIKEPGSYASMSGKQAGLTGGDTHHPILKEEELAEGNVESARAKGTVSSDSAQHTKSESEAKAD</sequence>
<proteinExistence type="predicted"/>
<dbReference type="AlphaFoldDB" id="C4JUX7"/>
<dbReference type="eggNOG" id="ENOG502S4C0">
    <property type="taxonomic scope" value="Eukaryota"/>
</dbReference>
<dbReference type="EMBL" id="CH476617">
    <property type="protein sequence ID" value="EEP80088.1"/>
    <property type="molecule type" value="Genomic_DNA"/>
</dbReference>
<dbReference type="InParanoid" id="C4JUX7"/>
<feature type="compositionally biased region" description="Basic and acidic residues" evidence="1">
    <location>
        <begin position="168"/>
        <end position="177"/>
    </location>
</feature>
<reference evidence="3" key="1">
    <citation type="journal article" date="2009" name="Genome Res.">
        <title>Comparative genomic analyses of the human fungal pathogens Coccidioides and their relatives.</title>
        <authorList>
            <person name="Sharpton T.J."/>
            <person name="Stajich J.E."/>
            <person name="Rounsley S.D."/>
            <person name="Gardner M.J."/>
            <person name="Wortman J.R."/>
            <person name="Jordar V.S."/>
            <person name="Maiti R."/>
            <person name="Kodira C.D."/>
            <person name="Neafsey D.E."/>
            <person name="Zeng Q."/>
            <person name="Hung C.-Y."/>
            <person name="McMahan C."/>
            <person name="Muszewska A."/>
            <person name="Grynberg M."/>
            <person name="Mandel M.A."/>
            <person name="Kellner E.M."/>
            <person name="Barker B.M."/>
            <person name="Galgiani J.N."/>
            <person name="Orbach M.J."/>
            <person name="Kirkland T.N."/>
            <person name="Cole G.T."/>
            <person name="Henn M.R."/>
            <person name="Birren B.W."/>
            <person name="Taylor J.W."/>
        </authorList>
    </citation>
    <scope>NUCLEOTIDE SEQUENCE [LARGE SCALE GENOMIC DNA]</scope>
    <source>
        <strain evidence="3">UAMH 1704</strain>
    </source>
</reference>
<evidence type="ECO:0000313" key="2">
    <source>
        <dbReference type="EMBL" id="EEP80088.1"/>
    </source>
</evidence>
<keyword evidence="3" id="KW-1185">Reference proteome</keyword>
<dbReference type="HOGENOM" id="CLU_075332_1_0_1"/>
<dbReference type="OMA" id="PAKMNTS"/>
<feature type="compositionally biased region" description="Basic and acidic residues" evidence="1">
    <location>
        <begin position="199"/>
        <end position="210"/>
    </location>
</feature>
<dbReference type="RefSeq" id="XP_002584241.1">
    <property type="nucleotide sequence ID" value="XM_002584195.1"/>
</dbReference>
<gene>
    <name evidence="2" type="ORF">UREG_04930</name>
</gene>
<feature type="compositionally biased region" description="Basic and acidic residues" evidence="1">
    <location>
        <begin position="131"/>
        <end position="149"/>
    </location>
</feature>
<dbReference type="OrthoDB" id="4590707at2759"/>
<accession>C4JUX7</accession>
<dbReference type="GeneID" id="8437981"/>
<dbReference type="Proteomes" id="UP000002058">
    <property type="component" value="Unassembled WGS sequence"/>
</dbReference>
<evidence type="ECO:0000313" key="3">
    <source>
        <dbReference type="Proteomes" id="UP000002058"/>
    </source>
</evidence>
<organism evidence="2 3">
    <name type="scientific">Uncinocarpus reesii (strain UAMH 1704)</name>
    <dbReference type="NCBI Taxonomy" id="336963"/>
    <lineage>
        <taxon>Eukaryota</taxon>
        <taxon>Fungi</taxon>
        <taxon>Dikarya</taxon>
        <taxon>Ascomycota</taxon>
        <taxon>Pezizomycotina</taxon>
        <taxon>Eurotiomycetes</taxon>
        <taxon>Eurotiomycetidae</taxon>
        <taxon>Onygenales</taxon>
        <taxon>Onygenaceae</taxon>
        <taxon>Uncinocarpus</taxon>
    </lineage>
</organism>
<dbReference type="KEGG" id="ure:UREG_04930"/>
<dbReference type="VEuPathDB" id="FungiDB:UREG_04930"/>
<name>C4JUX7_UNCRE</name>
<feature type="region of interest" description="Disordered" evidence="1">
    <location>
        <begin position="78"/>
        <end position="210"/>
    </location>
</feature>
<feature type="compositionally biased region" description="Basic and acidic residues" evidence="1">
    <location>
        <begin position="98"/>
        <end position="116"/>
    </location>
</feature>
<protein>
    <submittedName>
        <fullName evidence="2">Uncharacterized protein</fullName>
    </submittedName>
</protein>
<dbReference type="STRING" id="336963.C4JUX7"/>
<evidence type="ECO:0000256" key="1">
    <source>
        <dbReference type="SAM" id="MobiDB-lite"/>
    </source>
</evidence>